<dbReference type="InterPro" id="IPR039422">
    <property type="entry name" value="MarR/SlyA-like"/>
</dbReference>
<dbReference type="PANTHER" id="PTHR33164:SF89">
    <property type="entry name" value="MARR FAMILY REGULATORY PROTEIN"/>
    <property type="match status" value="1"/>
</dbReference>
<dbReference type="GO" id="GO:0003700">
    <property type="term" value="F:DNA-binding transcription factor activity"/>
    <property type="evidence" value="ECO:0007669"/>
    <property type="project" value="InterPro"/>
</dbReference>
<evidence type="ECO:0000313" key="2">
    <source>
        <dbReference type="EMBL" id="OIV40235.1"/>
    </source>
</evidence>
<reference evidence="2 3" key="1">
    <citation type="submission" date="2016-10" db="EMBL/GenBank/DDBJ databases">
        <title>Draft Genome Sequence of Rhizobacteria Flavobacterium johnsoniae CI04.</title>
        <authorList>
            <person name="Bravo J.I."/>
            <person name="Lozano G.L."/>
            <person name="Handelsman J."/>
        </authorList>
    </citation>
    <scope>NUCLEOTIDE SEQUENCE [LARGE SCALE GENOMIC DNA]</scope>
    <source>
        <strain evidence="2 3">CI04</strain>
    </source>
</reference>
<dbReference type="SUPFAM" id="SSF46785">
    <property type="entry name" value="Winged helix' DNA-binding domain"/>
    <property type="match status" value="1"/>
</dbReference>
<dbReference type="RefSeq" id="WP_071638360.1">
    <property type="nucleotide sequence ID" value="NZ_MLFK01000010.1"/>
</dbReference>
<dbReference type="PROSITE" id="PS50995">
    <property type="entry name" value="HTH_MARR_2"/>
    <property type="match status" value="1"/>
</dbReference>
<proteinExistence type="predicted"/>
<dbReference type="Pfam" id="PF12802">
    <property type="entry name" value="MarR_2"/>
    <property type="match status" value="1"/>
</dbReference>
<dbReference type="Gene3D" id="1.10.10.10">
    <property type="entry name" value="Winged helix-like DNA-binding domain superfamily/Winged helix DNA-binding domain"/>
    <property type="match status" value="1"/>
</dbReference>
<keyword evidence="3" id="KW-1185">Reference proteome</keyword>
<dbReference type="AlphaFoldDB" id="A0A1J7BNI0"/>
<sequence length="201" mass="23075">MKNIFNLETQNSSLDGKITAGFERLSQVFRVLLWEKAKKYDLSPIQIQLLIFIKNHAANKATVSYLAKEFNLTKATISDTIKILDQKKYITKTLHTSDSRSYTMELTPKGLEMVLLTEDFTDPLFELVSGSSQKDKVILWKNISSLIQQLHDLQVISVQSTCHNCGYFSQQNGNNYCRLLNTKLETNDIRLDCQDHKPVRL</sequence>
<organism evidence="2 3">
    <name type="scientific">Flavobacterium johnsoniae</name>
    <name type="common">Cytophaga johnsonae</name>
    <dbReference type="NCBI Taxonomy" id="986"/>
    <lineage>
        <taxon>Bacteria</taxon>
        <taxon>Pseudomonadati</taxon>
        <taxon>Bacteroidota</taxon>
        <taxon>Flavobacteriia</taxon>
        <taxon>Flavobacteriales</taxon>
        <taxon>Flavobacteriaceae</taxon>
        <taxon>Flavobacterium</taxon>
    </lineage>
</organism>
<comment type="caution">
    <text evidence="2">The sequence shown here is derived from an EMBL/GenBank/DDBJ whole genome shotgun (WGS) entry which is preliminary data.</text>
</comment>
<dbReference type="GO" id="GO:0006950">
    <property type="term" value="P:response to stress"/>
    <property type="evidence" value="ECO:0007669"/>
    <property type="project" value="TreeGrafter"/>
</dbReference>
<accession>A0A1J7BNI0</accession>
<feature type="domain" description="HTH marR-type" evidence="1">
    <location>
        <begin position="15"/>
        <end position="155"/>
    </location>
</feature>
<evidence type="ECO:0000259" key="1">
    <source>
        <dbReference type="PROSITE" id="PS50995"/>
    </source>
</evidence>
<dbReference type="SMART" id="SM00347">
    <property type="entry name" value="HTH_MARR"/>
    <property type="match status" value="1"/>
</dbReference>
<dbReference type="InterPro" id="IPR036388">
    <property type="entry name" value="WH-like_DNA-bd_sf"/>
</dbReference>
<dbReference type="InterPro" id="IPR036390">
    <property type="entry name" value="WH_DNA-bd_sf"/>
</dbReference>
<dbReference type="Proteomes" id="UP000182826">
    <property type="component" value="Unassembled WGS sequence"/>
</dbReference>
<dbReference type="OrthoDB" id="9786071at2"/>
<dbReference type="EMBL" id="MLFK01000010">
    <property type="protein sequence ID" value="OIV40235.1"/>
    <property type="molecule type" value="Genomic_DNA"/>
</dbReference>
<protein>
    <submittedName>
        <fullName evidence="2">MarR family transcriptional regulator</fullName>
    </submittedName>
</protein>
<name>A0A1J7BNI0_FLAJO</name>
<dbReference type="InterPro" id="IPR000835">
    <property type="entry name" value="HTH_MarR-typ"/>
</dbReference>
<evidence type="ECO:0000313" key="3">
    <source>
        <dbReference type="Proteomes" id="UP000182826"/>
    </source>
</evidence>
<gene>
    <name evidence="2" type="ORF">BKM63_20050</name>
</gene>
<dbReference type="PANTHER" id="PTHR33164">
    <property type="entry name" value="TRANSCRIPTIONAL REGULATOR, MARR FAMILY"/>
    <property type="match status" value="1"/>
</dbReference>